<dbReference type="EMBL" id="LJGV01000022">
    <property type="protein sequence ID" value="OEU99048.1"/>
    <property type="molecule type" value="Genomic_DNA"/>
</dbReference>
<dbReference type="RefSeq" id="WP_019357531.1">
    <property type="nucleotide sequence ID" value="NZ_LJGV01000022.1"/>
</dbReference>
<dbReference type="PATRIC" id="fig|943816.4.peg.2645"/>
<gene>
    <name evidence="1" type="ORF">AN217_15905</name>
</gene>
<accession>A0A1E7K540</accession>
<dbReference type="AlphaFoldDB" id="A0A1E7K540"/>
<evidence type="ECO:0000313" key="2">
    <source>
        <dbReference type="Proteomes" id="UP000175829"/>
    </source>
</evidence>
<reference evidence="1 2" key="1">
    <citation type="journal article" date="2016" name="Front. Microbiol.">
        <title>Comparative Genomics Analysis of Streptomyces Species Reveals Their Adaptation to the Marine Environment and Their Diversity at the Genomic Level.</title>
        <authorList>
            <person name="Tian X."/>
            <person name="Zhang Z."/>
            <person name="Yang T."/>
            <person name="Chen M."/>
            <person name="Li J."/>
            <person name="Chen F."/>
            <person name="Yang J."/>
            <person name="Li W."/>
            <person name="Zhang B."/>
            <person name="Zhang Z."/>
            <person name="Wu J."/>
            <person name="Zhang C."/>
            <person name="Long L."/>
            <person name="Xiao J."/>
        </authorList>
    </citation>
    <scope>NUCLEOTIDE SEQUENCE [LARGE SCALE GENOMIC DNA]</scope>
    <source>
        <strain evidence="1 2">SCSIO M10379</strain>
    </source>
</reference>
<evidence type="ECO:0000313" key="1">
    <source>
        <dbReference type="EMBL" id="OEU99048.1"/>
    </source>
</evidence>
<dbReference type="InterPro" id="IPR043863">
    <property type="entry name" value="DUF5825"/>
</dbReference>
<sequence length="215" mass="24249">MDTVTAWRDYELEAAGLTGMSLGEVEAAGPPSEAAARLWRSGARRVRLTGTTDLRPAANSDAADAARTVRRLCLVRELTAHAVYVEWELRLASGPDVWRPLNHLQPPLVLSGPPDPEQTLRTWREEHYLCKCLWRQGPGFVQIRDRRWGELHRFTVDEPDYQEAIALLADGAPAAAVPAAILEDFRSEQLVGDVGEMVWWLPYRVRRWIQEAMAI</sequence>
<dbReference type="Proteomes" id="UP000175829">
    <property type="component" value="Unassembled WGS sequence"/>
</dbReference>
<proteinExistence type="predicted"/>
<dbReference type="Pfam" id="PF19142">
    <property type="entry name" value="DUF5825"/>
    <property type="match status" value="1"/>
</dbReference>
<organism evidence="1 2">
    <name type="scientific">Streptomyces qinglanensis</name>
    <dbReference type="NCBI Taxonomy" id="943816"/>
    <lineage>
        <taxon>Bacteria</taxon>
        <taxon>Bacillati</taxon>
        <taxon>Actinomycetota</taxon>
        <taxon>Actinomycetes</taxon>
        <taxon>Kitasatosporales</taxon>
        <taxon>Streptomycetaceae</taxon>
        <taxon>Streptomyces</taxon>
    </lineage>
</organism>
<name>A0A1E7K540_9ACTN</name>
<protein>
    <submittedName>
        <fullName evidence="1">Uncharacterized protein</fullName>
    </submittedName>
</protein>
<comment type="caution">
    <text evidence="1">The sequence shown here is derived from an EMBL/GenBank/DDBJ whole genome shotgun (WGS) entry which is preliminary data.</text>
</comment>